<feature type="transmembrane region" description="Helical" evidence="6">
    <location>
        <begin position="91"/>
        <end position="113"/>
    </location>
</feature>
<evidence type="ECO:0000313" key="9">
    <source>
        <dbReference type="Proteomes" id="UP000185655"/>
    </source>
</evidence>
<sequence length="319" mass="33752">MKKNLKTNLIWLAIIAGVYAVLLALISSGIINAFVAQIITQIGINLMVAVGLNLVIGFTGQFSFGSAGFMAIGAYASAIVTAHMASTWGSIFLSMLIGAIIAGVVAVVVGYPTLRLKGDYLAIATLGVSEIIRILIMNGGDLTNGAAGLSGIVLFTDWGMTFIFAVVIIILILNFINSPSGRATLSVREDEIASESMGVNVTRVKVIAFTIGAMVTAIAGSLYAGFIGTVTPKDFTWMKSVDALIIVVLGGLGSITGTIIAAIILGLLNMFLQDFGAIRMIIYSLVLILVMIFRPGGLLGTWEFKISRFFNKKEKKEAK</sequence>
<feature type="transmembrane region" description="Helical" evidence="6">
    <location>
        <begin position="120"/>
        <end position="138"/>
    </location>
</feature>
<dbReference type="Pfam" id="PF02653">
    <property type="entry name" value="BPD_transp_2"/>
    <property type="match status" value="1"/>
</dbReference>
<proteinExistence type="predicted"/>
<reference evidence="8 9" key="2">
    <citation type="submission" date="2016-11" db="EMBL/GenBank/DDBJ databases">
        <authorList>
            <person name="Jaros S."/>
            <person name="Januszkiewicz K."/>
            <person name="Wedrychowicz H."/>
        </authorList>
    </citation>
    <scope>NUCLEOTIDE SEQUENCE [LARGE SCALE GENOMIC DNA]</scope>
    <source>
        <strain evidence="8 9">DSM 22330</strain>
    </source>
</reference>
<dbReference type="Proteomes" id="UP000185655">
    <property type="component" value="Unassembled WGS sequence"/>
</dbReference>
<evidence type="ECO:0000256" key="4">
    <source>
        <dbReference type="ARBA" id="ARBA00022989"/>
    </source>
</evidence>
<evidence type="ECO:0000256" key="6">
    <source>
        <dbReference type="SAM" id="Phobius"/>
    </source>
</evidence>
<dbReference type="RefSeq" id="WP_031366876.1">
    <property type="nucleotide sequence ID" value="NZ_FPKS01000018.1"/>
</dbReference>
<protein>
    <submittedName>
        <fullName evidence="7">Branched-chain amino acid ABC transporter permease</fullName>
    </submittedName>
    <submittedName>
        <fullName evidence="8">Branched-chain amino acid transport system permease protein</fullName>
    </submittedName>
</protein>
<dbReference type="STRING" id="1122154.SAMN02746068_02042"/>
<evidence type="ECO:0000313" key="8">
    <source>
        <dbReference type="EMBL" id="SFZ76706.1"/>
    </source>
</evidence>
<keyword evidence="2" id="KW-1003">Cell membrane</keyword>
<evidence type="ECO:0000256" key="3">
    <source>
        <dbReference type="ARBA" id="ARBA00022692"/>
    </source>
</evidence>
<keyword evidence="3 6" id="KW-0812">Transmembrane</keyword>
<evidence type="ECO:0000313" key="7">
    <source>
        <dbReference type="EMBL" id="PCS01134.1"/>
    </source>
</evidence>
<dbReference type="GO" id="GO:0015658">
    <property type="term" value="F:branched-chain amino acid transmembrane transporter activity"/>
    <property type="evidence" value="ECO:0007669"/>
    <property type="project" value="InterPro"/>
</dbReference>
<comment type="subcellular location">
    <subcellularLocation>
        <location evidence="1">Cell membrane</location>
        <topology evidence="1">Multi-pass membrane protein</topology>
    </subcellularLocation>
</comment>
<evidence type="ECO:0000256" key="1">
    <source>
        <dbReference type="ARBA" id="ARBA00004651"/>
    </source>
</evidence>
<dbReference type="PANTHER" id="PTHR30482">
    <property type="entry name" value="HIGH-AFFINITY BRANCHED-CHAIN AMINO ACID TRANSPORT SYSTEM PERMEASE"/>
    <property type="match status" value="1"/>
</dbReference>
<feature type="transmembrane region" description="Helical" evidence="6">
    <location>
        <begin position="67"/>
        <end position="85"/>
    </location>
</feature>
<feature type="transmembrane region" description="Helical" evidence="6">
    <location>
        <begin position="34"/>
        <end position="55"/>
    </location>
</feature>
<dbReference type="OrthoDB" id="9789927at2"/>
<dbReference type="EMBL" id="JXJT01000024">
    <property type="protein sequence ID" value="PCS01134.1"/>
    <property type="molecule type" value="Genomic_DNA"/>
</dbReference>
<dbReference type="CDD" id="cd06581">
    <property type="entry name" value="TM_PBP1_LivM_like"/>
    <property type="match status" value="1"/>
</dbReference>
<keyword evidence="5 6" id="KW-0472">Membrane</keyword>
<accession>A0A1K2HKB1</accession>
<dbReference type="Proteomes" id="UP000218979">
    <property type="component" value="Unassembled WGS sequence"/>
</dbReference>
<feature type="transmembrane region" description="Helical" evidence="6">
    <location>
        <begin position="9"/>
        <end position="28"/>
    </location>
</feature>
<feature type="transmembrane region" description="Helical" evidence="6">
    <location>
        <begin position="243"/>
        <end position="268"/>
    </location>
</feature>
<dbReference type="EMBL" id="FPKS01000018">
    <property type="protein sequence ID" value="SFZ76706.1"/>
    <property type="molecule type" value="Genomic_DNA"/>
</dbReference>
<feature type="transmembrane region" description="Helical" evidence="6">
    <location>
        <begin position="206"/>
        <end position="231"/>
    </location>
</feature>
<evidence type="ECO:0000256" key="2">
    <source>
        <dbReference type="ARBA" id="ARBA00022475"/>
    </source>
</evidence>
<dbReference type="AlphaFoldDB" id="A0A1K2HKB1"/>
<dbReference type="InterPro" id="IPR001851">
    <property type="entry name" value="ABC_transp_permease"/>
</dbReference>
<feature type="transmembrane region" description="Helical" evidence="6">
    <location>
        <begin position="280"/>
        <end position="302"/>
    </location>
</feature>
<reference evidence="7 10" key="1">
    <citation type="submission" date="2014-12" db="EMBL/GenBank/DDBJ databases">
        <title>Draft genome sequences of 10 type strains of Lactococcus.</title>
        <authorList>
            <person name="Sun Z."/>
            <person name="Zhong Z."/>
            <person name="Liu W."/>
            <person name="Zhang W."/>
            <person name="Zhang H."/>
        </authorList>
    </citation>
    <scope>NUCLEOTIDE SEQUENCE [LARGE SCALE GENOMIC DNA]</scope>
    <source>
        <strain evidence="7 10">DSM 22330</strain>
    </source>
</reference>
<organism evidence="8 9">
    <name type="scientific">Pseudolactococcus chungangensis CAU 28 = DSM 22330</name>
    <dbReference type="NCBI Taxonomy" id="1122154"/>
    <lineage>
        <taxon>Bacteria</taxon>
        <taxon>Bacillati</taxon>
        <taxon>Bacillota</taxon>
        <taxon>Bacilli</taxon>
        <taxon>Lactobacillales</taxon>
        <taxon>Streptococcaceae</taxon>
        <taxon>Pseudolactococcus</taxon>
    </lineage>
</organism>
<evidence type="ECO:0000256" key="5">
    <source>
        <dbReference type="ARBA" id="ARBA00023136"/>
    </source>
</evidence>
<dbReference type="PANTHER" id="PTHR30482:SF10">
    <property type="entry name" value="HIGH-AFFINITY BRANCHED-CHAIN AMINO ACID TRANSPORT PROTEIN BRAE"/>
    <property type="match status" value="1"/>
</dbReference>
<name>A0A1K2HKB1_9LACT</name>
<dbReference type="GO" id="GO:0005886">
    <property type="term" value="C:plasma membrane"/>
    <property type="evidence" value="ECO:0007669"/>
    <property type="project" value="UniProtKB-SubCell"/>
</dbReference>
<keyword evidence="4 6" id="KW-1133">Transmembrane helix</keyword>
<evidence type="ECO:0000313" key="10">
    <source>
        <dbReference type="Proteomes" id="UP000218979"/>
    </source>
</evidence>
<keyword evidence="10" id="KW-1185">Reference proteome</keyword>
<gene>
    <name evidence="7" type="ORF">RR45_GL001138</name>
    <name evidence="8" type="ORF">SAMN02746068_02042</name>
</gene>
<dbReference type="InterPro" id="IPR043428">
    <property type="entry name" value="LivM-like"/>
</dbReference>
<feature type="transmembrane region" description="Helical" evidence="6">
    <location>
        <begin position="158"/>
        <end position="176"/>
    </location>
</feature>